<name>A0ABN9V9Y8_9DINO</name>
<evidence type="ECO:0000313" key="1">
    <source>
        <dbReference type="EMBL" id="CAK0869477.1"/>
    </source>
</evidence>
<proteinExistence type="predicted"/>
<comment type="caution">
    <text evidence="1">The sequence shown here is derived from an EMBL/GenBank/DDBJ whole genome shotgun (WGS) entry which is preliminary data.</text>
</comment>
<reference evidence="1" key="1">
    <citation type="submission" date="2023-10" db="EMBL/GenBank/DDBJ databases">
        <authorList>
            <person name="Chen Y."/>
            <person name="Shah S."/>
            <person name="Dougan E. K."/>
            <person name="Thang M."/>
            <person name="Chan C."/>
        </authorList>
    </citation>
    <scope>NUCLEOTIDE SEQUENCE [LARGE SCALE GENOMIC DNA]</scope>
</reference>
<feature type="non-terminal residue" evidence="1">
    <location>
        <position position="240"/>
    </location>
</feature>
<gene>
    <name evidence="1" type="ORF">PCOR1329_LOCUS55818</name>
</gene>
<feature type="non-terminal residue" evidence="1">
    <location>
        <position position="1"/>
    </location>
</feature>
<sequence>VVALPGGVGGVEVEIAAPPTLEQEEASAPAVPRLRNLLHFDADPHHEHKVLSDVSLYRWNDEERLVSEVHQCYEWPVYDVLKVSSDVTQTLPRNGFSDNETPQTPIAEMFGCRTSYEVVSKLCRVVDAERMSTAFSGIDAPGMAAALIGRALVSVSRDIYAGQGGLAIPRPMVKHTHAIEWDAECQAELLSSHVHSPCCCFRNIREFYAGSIQPWACRVEKQCKNSKRGVKGVYEAIVKA</sequence>
<dbReference type="EMBL" id="CAUYUJ010016851">
    <property type="protein sequence ID" value="CAK0869477.1"/>
    <property type="molecule type" value="Genomic_DNA"/>
</dbReference>
<dbReference type="Proteomes" id="UP001189429">
    <property type="component" value="Unassembled WGS sequence"/>
</dbReference>
<protein>
    <submittedName>
        <fullName evidence="1">Uncharacterized protein</fullName>
    </submittedName>
</protein>
<evidence type="ECO:0000313" key="2">
    <source>
        <dbReference type="Proteomes" id="UP001189429"/>
    </source>
</evidence>
<organism evidence="1 2">
    <name type="scientific">Prorocentrum cordatum</name>
    <dbReference type="NCBI Taxonomy" id="2364126"/>
    <lineage>
        <taxon>Eukaryota</taxon>
        <taxon>Sar</taxon>
        <taxon>Alveolata</taxon>
        <taxon>Dinophyceae</taxon>
        <taxon>Prorocentrales</taxon>
        <taxon>Prorocentraceae</taxon>
        <taxon>Prorocentrum</taxon>
    </lineage>
</organism>
<accession>A0ABN9V9Y8</accession>
<keyword evidence="2" id="KW-1185">Reference proteome</keyword>